<dbReference type="GO" id="GO:0005886">
    <property type="term" value="C:plasma membrane"/>
    <property type="evidence" value="ECO:0007669"/>
    <property type="project" value="TreeGrafter"/>
</dbReference>
<reference evidence="9" key="2">
    <citation type="submission" date="2020-02" db="EMBL/GenBank/DDBJ databases">
        <authorList>
            <person name="Gilchrist C.L.M."/>
            <person name="Chooi Y.-H."/>
        </authorList>
    </citation>
    <scope>NUCLEOTIDE SEQUENCE</scope>
    <source>
        <strain evidence="9">MST-FP2251</strain>
    </source>
</reference>
<dbReference type="Gene3D" id="2.40.110.10">
    <property type="entry name" value="Butyryl-CoA Dehydrogenase, subunit A, domain 2"/>
    <property type="match status" value="1"/>
</dbReference>
<evidence type="ECO:0000259" key="7">
    <source>
        <dbReference type="Pfam" id="PF02770"/>
    </source>
</evidence>
<name>A0AAD4GSG8_ASPNN</name>
<feature type="domain" description="Acyl-CoA dehydrogenase/oxidase C-terminal" evidence="6">
    <location>
        <begin position="282"/>
        <end position="437"/>
    </location>
</feature>
<evidence type="ECO:0000259" key="8">
    <source>
        <dbReference type="Pfam" id="PF02771"/>
    </source>
</evidence>
<dbReference type="GO" id="GO:0003995">
    <property type="term" value="F:acyl-CoA dehydrogenase activity"/>
    <property type="evidence" value="ECO:0007669"/>
    <property type="project" value="TreeGrafter"/>
</dbReference>
<evidence type="ECO:0000259" key="6">
    <source>
        <dbReference type="Pfam" id="PF00441"/>
    </source>
</evidence>
<evidence type="ECO:0000256" key="1">
    <source>
        <dbReference type="ARBA" id="ARBA00001974"/>
    </source>
</evidence>
<dbReference type="FunFam" id="1.20.140.10:FF:000012">
    <property type="entry name" value="Acyl-CoA dehydrogenase fadE12"/>
    <property type="match status" value="1"/>
</dbReference>
<evidence type="ECO:0000256" key="5">
    <source>
        <dbReference type="RuleBase" id="RU362125"/>
    </source>
</evidence>
<protein>
    <recommendedName>
        <fullName evidence="11">Acyl-CoA dehydrogenase</fullName>
    </recommendedName>
</protein>
<dbReference type="InterPro" id="IPR037069">
    <property type="entry name" value="AcylCoA_DH/ox_N_sf"/>
</dbReference>
<keyword evidence="10" id="KW-1185">Reference proteome</keyword>
<comment type="caution">
    <text evidence="9">The sequence shown here is derived from an EMBL/GenBank/DDBJ whole genome shotgun (WGS) entry which is preliminary data.</text>
</comment>
<evidence type="ECO:0000256" key="4">
    <source>
        <dbReference type="ARBA" id="ARBA00022827"/>
    </source>
</evidence>
<evidence type="ECO:0000256" key="2">
    <source>
        <dbReference type="ARBA" id="ARBA00009347"/>
    </source>
</evidence>
<dbReference type="Gene3D" id="1.10.540.10">
    <property type="entry name" value="Acyl-CoA dehydrogenase/oxidase, N-terminal domain"/>
    <property type="match status" value="1"/>
</dbReference>
<dbReference type="InterPro" id="IPR013786">
    <property type="entry name" value="AcylCoA_DH/ox_N"/>
</dbReference>
<dbReference type="AlphaFoldDB" id="A0AAD4GSG8"/>
<dbReference type="SUPFAM" id="SSF56645">
    <property type="entry name" value="Acyl-CoA dehydrogenase NM domain-like"/>
    <property type="match status" value="1"/>
</dbReference>
<keyword evidence="3 5" id="KW-0285">Flavoprotein</keyword>
<dbReference type="CDD" id="cd00567">
    <property type="entry name" value="ACAD"/>
    <property type="match status" value="1"/>
</dbReference>
<dbReference type="SUPFAM" id="SSF47203">
    <property type="entry name" value="Acyl-CoA dehydrogenase C-terminal domain-like"/>
    <property type="match status" value="1"/>
</dbReference>
<dbReference type="PANTHER" id="PTHR43884">
    <property type="entry name" value="ACYL-COA DEHYDROGENASE"/>
    <property type="match status" value="1"/>
</dbReference>
<dbReference type="Pfam" id="PF02771">
    <property type="entry name" value="Acyl-CoA_dh_N"/>
    <property type="match status" value="1"/>
</dbReference>
<dbReference type="InterPro" id="IPR009075">
    <property type="entry name" value="AcylCo_DH/oxidase_C"/>
</dbReference>
<dbReference type="InterPro" id="IPR006091">
    <property type="entry name" value="Acyl-CoA_Oxase/DH_mid-dom"/>
</dbReference>
<reference evidence="9" key="1">
    <citation type="journal article" date="2019" name="Beilstein J. Org. Chem.">
        <title>Nanangenines: drimane sesquiterpenoids as the dominant metabolite cohort of a novel Australian fungus, Aspergillus nanangensis.</title>
        <authorList>
            <person name="Lacey H.J."/>
            <person name="Gilchrist C.L.M."/>
            <person name="Crombie A."/>
            <person name="Kalaitzis J.A."/>
            <person name="Vuong D."/>
            <person name="Rutledge P.J."/>
            <person name="Turner P."/>
            <person name="Pitt J.I."/>
            <person name="Lacey E."/>
            <person name="Chooi Y.H."/>
            <person name="Piggott A.M."/>
        </authorList>
    </citation>
    <scope>NUCLEOTIDE SEQUENCE</scope>
    <source>
        <strain evidence="9">MST-FP2251</strain>
    </source>
</reference>
<evidence type="ECO:0000313" key="9">
    <source>
        <dbReference type="EMBL" id="KAF9888464.1"/>
    </source>
</evidence>
<evidence type="ECO:0000313" key="10">
    <source>
        <dbReference type="Proteomes" id="UP001194746"/>
    </source>
</evidence>
<gene>
    <name evidence="9" type="ORF">FE257_008571</name>
</gene>
<organism evidence="9 10">
    <name type="scientific">Aspergillus nanangensis</name>
    <dbReference type="NCBI Taxonomy" id="2582783"/>
    <lineage>
        <taxon>Eukaryota</taxon>
        <taxon>Fungi</taxon>
        <taxon>Dikarya</taxon>
        <taxon>Ascomycota</taxon>
        <taxon>Pezizomycotina</taxon>
        <taxon>Eurotiomycetes</taxon>
        <taxon>Eurotiomycetidae</taxon>
        <taxon>Eurotiales</taxon>
        <taxon>Aspergillaceae</taxon>
        <taxon>Aspergillus</taxon>
        <taxon>Aspergillus subgen. Circumdati</taxon>
    </lineage>
</organism>
<feature type="domain" description="Acyl-CoA oxidase/dehydrogenase middle" evidence="7">
    <location>
        <begin position="168"/>
        <end position="269"/>
    </location>
</feature>
<dbReference type="FunFam" id="2.40.110.10:FF:000014">
    <property type="entry name" value="Probable acyl-CoA dehydrogenase"/>
    <property type="match status" value="1"/>
</dbReference>
<accession>A0AAD4GSG8</accession>
<proteinExistence type="inferred from homology"/>
<dbReference type="InterPro" id="IPR036250">
    <property type="entry name" value="AcylCo_DH-like_C"/>
</dbReference>
<dbReference type="Proteomes" id="UP001194746">
    <property type="component" value="Unassembled WGS sequence"/>
</dbReference>
<dbReference type="InterPro" id="IPR046373">
    <property type="entry name" value="Acyl-CoA_Oxase/DH_mid-dom_sf"/>
</dbReference>
<dbReference type="Pfam" id="PF02770">
    <property type="entry name" value="Acyl-CoA_dh_M"/>
    <property type="match status" value="1"/>
</dbReference>
<comment type="cofactor">
    <cofactor evidence="1 5">
        <name>FAD</name>
        <dbReference type="ChEBI" id="CHEBI:57692"/>
    </cofactor>
</comment>
<dbReference type="GO" id="GO:0050660">
    <property type="term" value="F:flavin adenine dinucleotide binding"/>
    <property type="evidence" value="ECO:0007669"/>
    <property type="project" value="InterPro"/>
</dbReference>
<sequence length="445" mass="48420">MSRVYAKGSLCARLTASARPRAAIAPSWLARPRSAFSTTATRPLMELTGFTEEQLTVRDAISAICAKFPNTYWQERDQLEKDPKEFHAALAKDGWLGIALPEELGGAGLGISEATMMMQTISQSGAGMAGAQAIHANVYATQPLAKFGTKDQLEGTIPKIIDGTWRTCFGVTEPNTGLETLKLKTLAKKSADQSSYSITGQKIWITCAEVASKMILLARTTPIEEVKKSTQGLSIFCIDLDRSQPGLDMRKIKKMGGRAVAANEVFFDNYQIPADTRIGEEGEGFRIILHGMNAERCLLAGEALGLGYAALERAASYASERVVFGRPIGQNQGIAHPLADAYMRLEAAKLATYHAARLYDATKTDDSIPLHSVGVACNSAKYLAAEAAFTACERAVLSHGGMGYAMEYDVERYLRECLVPRIAPVSREMILNYVSEKVLQLPRSY</sequence>
<dbReference type="InterPro" id="IPR009100">
    <property type="entry name" value="AcylCoA_DH/oxidase_NM_dom_sf"/>
</dbReference>
<dbReference type="FunFam" id="1.10.540.10:FF:000027">
    <property type="entry name" value="Putative acyl-CoA dehydrogenase"/>
    <property type="match status" value="1"/>
</dbReference>
<dbReference type="PANTHER" id="PTHR43884:SF19">
    <property type="entry name" value="ACYL-COA DEHYDROGENASE FADE4-RELATED"/>
    <property type="match status" value="1"/>
</dbReference>
<keyword evidence="5" id="KW-0560">Oxidoreductase</keyword>
<dbReference type="Pfam" id="PF00441">
    <property type="entry name" value="Acyl-CoA_dh_1"/>
    <property type="match status" value="1"/>
</dbReference>
<evidence type="ECO:0008006" key="11">
    <source>
        <dbReference type="Google" id="ProtNLM"/>
    </source>
</evidence>
<feature type="domain" description="Acyl-CoA dehydrogenase/oxidase N-terminal" evidence="8">
    <location>
        <begin position="51"/>
        <end position="163"/>
    </location>
</feature>
<keyword evidence="4 5" id="KW-0274">FAD</keyword>
<dbReference type="Gene3D" id="1.20.140.10">
    <property type="entry name" value="Butyryl-CoA Dehydrogenase, subunit A, domain 3"/>
    <property type="match status" value="1"/>
</dbReference>
<comment type="similarity">
    <text evidence="2 5">Belongs to the acyl-CoA dehydrogenase family.</text>
</comment>
<evidence type="ECO:0000256" key="3">
    <source>
        <dbReference type="ARBA" id="ARBA00022630"/>
    </source>
</evidence>
<dbReference type="EMBL" id="VCAU01000046">
    <property type="protein sequence ID" value="KAF9888464.1"/>
    <property type="molecule type" value="Genomic_DNA"/>
</dbReference>